<keyword evidence="1" id="KW-0472">Membrane</keyword>
<feature type="transmembrane region" description="Helical" evidence="1">
    <location>
        <begin position="115"/>
        <end position="134"/>
    </location>
</feature>
<keyword evidence="1" id="KW-1133">Transmembrane helix</keyword>
<dbReference type="Pfam" id="PF09335">
    <property type="entry name" value="VTT_dom"/>
    <property type="match status" value="1"/>
</dbReference>
<evidence type="ECO:0000256" key="1">
    <source>
        <dbReference type="SAM" id="Phobius"/>
    </source>
</evidence>
<dbReference type="EMBL" id="CP000583">
    <property type="protein sequence ID" value="ABO95194.1"/>
    <property type="molecule type" value="Genomic_DNA"/>
</dbReference>
<sequence>PVKFFLLNVAVASFGVIPGAASASCVTAGIVFGTLGGMALCVTSASVGAVVSFTLSRYVARPWVEKAFVRDGGRLKALDDAVSKDGSQIVILVRLSPFSPFTVASYMLGLTSVPFVSFCTATAVGLLPSSFVYVYMGDTGRRASGSDGATLMEIVFYVLGLLVTLFVSYRIAVIAQEAMRSKVGT</sequence>
<feature type="non-terminal residue" evidence="4">
    <location>
        <position position="185"/>
    </location>
</feature>
<accession>A4RU60</accession>
<dbReference type="HOGENOM" id="CLU_038944_3_2_1"/>
<dbReference type="Proteomes" id="UP000001568">
    <property type="component" value="Chromosome 3"/>
</dbReference>
<dbReference type="InterPro" id="IPR032816">
    <property type="entry name" value="VTT_dom"/>
</dbReference>
<name>A4RU60_OSTLU</name>
<feature type="transmembrane region" description="Helical" evidence="1">
    <location>
        <begin position="33"/>
        <end position="56"/>
    </location>
</feature>
<dbReference type="PANTHER" id="PTHR46826">
    <property type="match status" value="1"/>
</dbReference>
<feature type="domain" description="VTT" evidence="3">
    <location>
        <begin position="25"/>
        <end position="138"/>
    </location>
</feature>
<dbReference type="OMA" id="LMEIVFY"/>
<dbReference type="Gramene" id="ABO95194">
    <property type="protein sequence ID" value="ABO95194"/>
    <property type="gene ID" value="OSTLU_7311"/>
</dbReference>
<proteinExistence type="predicted"/>
<dbReference type="AlphaFoldDB" id="A4RU60"/>
<reference evidence="4 5" key="1">
    <citation type="journal article" date="2007" name="Proc. Natl. Acad. Sci. U.S.A.">
        <title>The tiny eukaryote Ostreococcus provides genomic insights into the paradox of plankton speciation.</title>
        <authorList>
            <person name="Palenik B."/>
            <person name="Grimwood J."/>
            <person name="Aerts A."/>
            <person name="Rouze P."/>
            <person name="Salamov A."/>
            <person name="Putnam N."/>
            <person name="Dupont C."/>
            <person name="Jorgensen R."/>
            <person name="Derelle E."/>
            <person name="Rombauts S."/>
            <person name="Zhou K."/>
            <person name="Otillar R."/>
            <person name="Merchant S.S."/>
            <person name="Podell S."/>
            <person name="Gaasterland T."/>
            <person name="Napoli C."/>
            <person name="Gendler K."/>
            <person name="Manuell A."/>
            <person name="Tai V."/>
            <person name="Vallon O."/>
            <person name="Piganeau G."/>
            <person name="Jancek S."/>
            <person name="Heijde M."/>
            <person name="Jabbari K."/>
            <person name="Bowler C."/>
            <person name="Lohr M."/>
            <person name="Robbens S."/>
            <person name="Werner G."/>
            <person name="Dubchak I."/>
            <person name="Pazour G.J."/>
            <person name="Ren Q."/>
            <person name="Paulsen I."/>
            <person name="Delwiche C."/>
            <person name="Schmutz J."/>
            <person name="Rokhsar D."/>
            <person name="Van de Peer Y."/>
            <person name="Moreau H."/>
            <person name="Grigoriev I.V."/>
        </authorList>
    </citation>
    <scope>NUCLEOTIDE SEQUENCE [LARGE SCALE GENOMIC DNA]</scope>
    <source>
        <strain evidence="4 5">CCE9901</strain>
    </source>
</reference>
<protein>
    <recommendedName>
        <fullName evidence="3">VTT domain-containing protein</fullName>
    </recommendedName>
</protein>
<dbReference type="eggNOG" id="KOG3140">
    <property type="taxonomic scope" value="Eukaryota"/>
</dbReference>
<dbReference type="OrthoDB" id="166803at2759"/>
<dbReference type="RefSeq" id="XP_001416901.1">
    <property type="nucleotide sequence ID" value="XM_001416864.1"/>
</dbReference>
<feature type="non-terminal residue" evidence="4">
    <location>
        <position position="1"/>
    </location>
</feature>
<evidence type="ECO:0000313" key="4">
    <source>
        <dbReference type="EMBL" id="ABO95194.1"/>
    </source>
</evidence>
<organism evidence="4 5">
    <name type="scientific">Ostreococcus lucimarinus (strain CCE9901)</name>
    <dbReference type="NCBI Taxonomy" id="436017"/>
    <lineage>
        <taxon>Eukaryota</taxon>
        <taxon>Viridiplantae</taxon>
        <taxon>Chlorophyta</taxon>
        <taxon>Mamiellophyceae</taxon>
        <taxon>Mamiellales</taxon>
        <taxon>Bathycoccaceae</taxon>
        <taxon>Ostreococcus</taxon>
    </lineage>
</organism>
<evidence type="ECO:0000256" key="2">
    <source>
        <dbReference type="SAM" id="SignalP"/>
    </source>
</evidence>
<feature type="chain" id="PRO_5002671745" description="VTT domain-containing protein" evidence="2">
    <location>
        <begin position="24"/>
        <end position="185"/>
    </location>
</feature>
<dbReference type="PANTHER" id="PTHR46826:SF1">
    <property type="entry name" value="TVP38_TMEM64 FAMILY MEMBRANE PROTEIN YDJX"/>
    <property type="match status" value="1"/>
</dbReference>
<dbReference type="GeneID" id="5000905"/>
<evidence type="ECO:0000313" key="5">
    <source>
        <dbReference type="Proteomes" id="UP000001568"/>
    </source>
</evidence>
<keyword evidence="5" id="KW-1185">Reference proteome</keyword>
<evidence type="ECO:0000259" key="3">
    <source>
        <dbReference type="Pfam" id="PF09335"/>
    </source>
</evidence>
<gene>
    <name evidence="4" type="ORF">OSTLU_7311</name>
</gene>
<feature type="transmembrane region" description="Helical" evidence="1">
    <location>
        <begin position="154"/>
        <end position="172"/>
    </location>
</feature>
<dbReference type="KEGG" id="olu:OSTLU_7311"/>
<dbReference type="InterPro" id="IPR053240">
    <property type="entry name" value="VTT_domain"/>
</dbReference>
<keyword evidence="2" id="KW-0732">Signal</keyword>
<feature type="signal peptide" evidence="2">
    <location>
        <begin position="1"/>
        <end position="23"/>
    </location>
</feature>
<keyword evidence="1" id="KW-0812">Transmembrane</keyword>